<dbReference type="GO" id="GO:0030288">
    <property type="term" value="C:outer membrane-bounded periplasmic space"/>
    <property type="evidence" value="ECO:0007669"/>
    <property type="project" value="InterPro"/>
</dbReference>
<dbReference type="GO" id="GO:0031992">
    <property type="term" value="F:energy transducer activity"/>
    <property type="evidence" value="ECO:0007669"/>
    <property type="project" value="InterPro"/>
</dbReference>
<dbReference type="GO" id="GO:0015891">
    <property type="term" value="P:siderophore transport"/>
    <property type="evidence" value="ECO:0007669"/>
    <property type="project" value="InterPro"/>
</dbReference>
<keyword evidence="4" id="KW-1003">Cell membrane</keyword>
<dbReference type="GO" id="GO:0005886">
    <property type="term" value="C:plasma membrane"/>
    <property type="evidence" value="ECO:0007669"/>
    <property type="project" value="UniProtKB-SubCell"/>
</dbReference>
<evidence type="ECO:0000259" key="12">
    <source>
        <dbReference type="PROSITE" id="PS52015"/>
    </source>
</evidence>
<dbReference type="Pfam" id="PF03544">
    <property type="entry name" value="TonB_C"/>
    <property type="match status" value="1"/>
</dbReference>
<keyword evidence="5" id="KW-0997">Cell inner membrane</keyword>
<evidence type="ECO:0000256" key="10">
    <source>
        <dbReference type="SAM" id="MobiDB-lite"/>
    </source>
</evidence>
<dbReference type="GO" id="GO:0055085">
    <property type="term" value="P:transmembrane transport"/>
    <property type="evidence" value="ECO:0007669"/>
    <property type="project" value="InterPro"/>
</dbReference>
<keyword evidence="3" id="KW-0813">Transport</keyword>
<name>A0A6S6SXQ3_9BACT</name>
<evidence type="ECO:0000256" key="1">
    <source>
        <dbReference type="ARBA" id="ARBA00004383"/>
    </source>
</evidence>
<evidence type="ECO:0000256" key="6">
    <source>
        <dbReference type="ARBA" id="ARBA00022692"/>
    </source>
</evidence>
<dbReference type="EMBL" id="CACVAP010000059">
    <property type="protein sequence ID" value="CAA6809445.1"/>
    <property type="molecule type" value="Genomic_DNA"/>
</dbReference>
<evidence type="ECO:0000256" key="2">
    <source>
        <dbReference type="ARBA" id="ARBA00006555"/>
    </source>
</evidence>
<feature type="transmembrane region" description="Helical" evidence="11">
    <location>
        <begin position="16"/>
        <end position="34"/>
    </location>
</feature>
<comment type="subcellular location">
    <subcellularLocation>
        <location evidence="1">Cell inner membrane</location>
        <topology evidence="1">Single-pass membrane protein</topology>
        <orientation evidence="1">Periplasmic side</orientation>
    </subcellularLocation>
</comment>
<protein>
    <submittedName>
        <fullName evidence="13">Protein TonB</fullName>
    </submittedName>
</protein>
<dbReference type="InterPro" id="IPR006260">
    <property type="entry name" value="TonB/TolA_C"/>
</dbReference>
<feature type="region of interest" description="Disordered" evidence="10">
    <location>
        <begin position="56"/>
        <end position="82"/>
    </location>
</feature>
<dbReference type="PROSITE" id="PS52015">
    <property type="entry name" value="TONB_CTD"/>
    <property type="match status" value="1"/>
</dbReference>
<gene>
    <name evidence="13" type="ORF">HELGO_WM5129</name>
</gene>
<dbReference type="InterPro" id="IPR051045">
    <property type="entry name" value="TonB-dependent_transducer"/>
</dbReference>
<keyword evidence="7" id="KW-0653">Protein transport</keyword>
<dbReference type="Gene3D" id="3.30.1150.10">
    <property type="match status" value="1"/>
</dbReference>
<feature type="domain" description="TonB C-terminal" evidence="12">
    <location>
        <begin position="125"/>
        <end position="215"/>
    </location>
</feature>
<dbReference type="PRINTS" id="PR01374">
    <property type="entry name" value="TONBPROTEIN"/>
</dbReference>
<evidence type="ECO:0000256" key="7">
    <source>
        <dbReference type="ARBA" id="ARBA00022927"/>
    </source>
</evidence>
<comment type="similarity">
    <text evidence="2">Belongs to the TonB family.</text>
</comment>
<dbReference type="GO" id="GO:0015031">
    <property type="term" value="P:protein transport"/>
    <property type="evidence" value="ECO:0007669"/>
    <property type="project" value="UniProtKB-KW"/>
</dbReference>
<evidence type="ECO:0000256" key="4">
    <source>
        <dbReference type="ARBA" id="ARBA00022475"/>
    </source>
</evidence>
<evidence type="ECO:0000256" key="8">
    <source>
        <dbReference type="ARBA" id="ARBA00022989"/>
    </source>
</evidence>
<keyword evidence="8 11" id="KW-1133">Transmembrane helix</keyword>
<organism evidence="13">
    <name type="scientific">uncultured Sulfurovum sp</name>
    <dbReference type="NCBI Taxonomy" id="269237"/>
    <lineage>
        <taxon>Bacteria</taxon>
        <taxon>Pseudomonadati</taxon>
        <taxon>Campylobacterota</taxon>
        <taxon>Epsilonproteobacteria</taxon>
        <taxon>Campylobacterales</taxon>
        <taxon>Sulfurovaceae</taxon>
        <taxon>Sulfurovum</taxon>
        <taxon>environmental samples</taxon>
    </lineage>
</organism>
<dbReference type="PANTHER" id="PTHR33446">
    <property type="entry name" value="PROTEIN TONB-RELATED"/>
    <property type="match status" value="1"/>
</dbReference>
<proteinExistence type="inferred from homology"/>
<keyword evidence="9 11" id="KW-0472">Membrane</keyword>
<accession>A0A6S6SXQ3</accession>
<reference evidence="13" key="1">
    <citation type="submission" date="2020-01" db="EMBL/GenBank/DDBJ databases">
        <authorList>
            <person name="Meier V. D."/>
            <person name="Meier V D."/>
        </authorList>
    </citation>
    <scope>NUCLEOTIDE SEQUENCE</scope>
    <source>
        <strain evidence="13">HLG_WM_MAG_06</strain>
    </source>
</reference>
<dbReference type="InterPro" id="IPR003538">
    <property type="entry name" value="TonB"/>
</dbReference>
<evidence type="ECO:0000256" key="11">
    <source>
        <dbReference type="SAM" id="Phobius"/>
    </source>
</evidence>
<dbReference type="NCBIfam" id="TIGR01352">
    <property type="entry name" value="tonB_Cterm"/>
    <property type="match status" value="1"/>
</dbReference>
<evidence type="ECO:0000313" key="13">
    <source>
        <dbReference type="EMBL" id="CAA6809445.1"/>
    </source>
</evidence>
<evidence type="ECO:0000256" key="5">
    <source>
        <dbReference type="ARBA" id="ARBA00022519"/>
    </source>
</evidence>
<feature type="compositionally biased region" description="Basic residues" evidence="10">
    <location>
        <begin position="58"/>
        <end position="77"/>
    </location>
</feature>
<keyword evidence="6 11" id="KW-0812">Transmembrane</keyword>
<dbReference type="InterPro" id="IPR037682">
    <property type="entry name" value="TonB_C"/>
</dbReference>
<dbReference type="SUPFAM" id="SSF74653">
    <property type="entry name" value="TolA/TonB C-terminal domain"/>
    <property type="match status" value="1"/>
</dbReference>
<evidence type="ECO:0000256" key="9">
    <source>
        <dbReference type="ARBA" id="ARBA00023136"/>
    </source>
</evidence>
<evidence type="ECO:0000256" key="3">
    <source>
        <dbReference type="ARBA" id="ARBA00022448"/>
    </source>
</evidence>
<sequence length="215" mass="23776">MAQRRKYGTVFKSVEAFFFMFLGGLLMMALVVAFNKPIKKKEDKVKKEARYVKMEKKAVKKAAKSKPKPKPKPKKAPPKAPMPNLSASLSGIAMDIPEFATDSIGGDATDLLDEISEDTVMTGNTVDVKPKVLSRSQMEYPAAAMKKRIKGYVIVNVLIDKQGSVETAQVLEAFPAGVFDAVALNGVRSWRFAPAKYKGQAVKVWAKQKVRFDFN</sequence>
<dbReference type="AlphaFoldDB" id="A0A6S6SXQ3"/>